<evidence type="ECO:0000256" key="1">
    <source>
        <dbReference type="ARBA" id="ARBA00023015"/>
    </source>
</evidence>
<protein>
    <submittedName>
        <fullName evidence="5">AraC family transcriptional regulator</fullName>
    </submittedName>
</protein>
<reference evidence="5" key="1">
    <citation type="submission" date="2024-07" db="EMBL/GenBank/DDBJ databases">
        <authorList>
            <person name="Pedron J."/>
        </authorList>
    </citation>
    <scope>NUCLEOTIDE SEQUENCE</scope>
    <source>
        <strain evidence="5">A642-S2-A17</strain>
    </source>
</reference>
<dbReference type="GO" id="GO:0043565">
    <property type="term" value="F:sequence-specific DNA binding"/>
    <property type="evidence" value="ECO:0007669"/>
    <property type="project" value="InterPro"/>
</dbReference>
<dbReference type="InterPro" id="IPR018060">
    <property type="entry name" value="HTH_AraC"/>
</dbReference>
<dbReference type="GO" id="GO:0003700">
    <property type="term" value="F:DNA-binding transcription factor activity"/>
    <property type="evidence" value="ECO:0007669"/>
    <property type="project" value="InterPro"/>
</dbReference>
<proteinExistence type="predicted"/>
<dbReference type="InterPro" id="IPR003313">
    <property type="entry name" value="AraC-bd"/>
</dbReference>
<evidence type="ECO:0000256" key="3">
    <source>
        <dbReference type="ARBA" id="ARBA00023163"/>
    </source>
</evidence>
<dbReference type="SUPFAM" id="SSF51215">
    <property type="entry name" value="Regulatory protein AraC"/>
    <property type="match status" value="1"/>
</dbReference>
<dbReference type="AlphaFoldDB" id="A0AB39ICS4"/>
<dbReference type="InterPro" id="IPR009057">
    <property type="entry name" value="Homeodomain-like_sf"/>
</dbReference>
<dbReference type="InterPro" id="IPR050204">
    <property type="entry name" value="AraC_XylS_family_regulators"/>
</dbReference>
<accession>A0AB39ICS4</accession>
<dbReference type="Gene3D" id="1.10.10.60">
    <property type="entry name" value="Homeodomain-like"/>
    <property type="match status" value="2"/>
</dbReference>
<organism evidence="5">
    <name type="scientific">Dickeya oryzae</name>
    <dbReference type="NCBI Taxonomy" id="1240404"/>
    <lineage>
        <taxon>Bacteria</taxon>
        <taxon>Pseudomonadati</taxon>
        <taxon>Pseudomonadota</taxon>
        <taxon>Gammaproteobacteria</taxon>
        <taxon>Enterobacterales</taxon>
        <taxon>Pectobacteriaceae</taxon>
        <taxon>Dickeya</taxon>
    </lineage>
</organism>
<evidence type="ECO:0000256" key="2">
    <source>
        <dbReference type="ARBA" id="ARBA00023125"/>
    </source>
</evidence>
<dbReference type="Pfam" id="PF02311">
    <property type="entry name" value="AraC_binding"/>
    <property type="match status" value="1"/>
</dbReference>
<feature type="domain" description="HTH araC/xylS-type" evidence="4">
    <location>
        <begin position="178"/>
        <end position="275"/>
    </location>
</feature>
<dbReference type="InterPro" id="IPR037923">
    <property type="entry name" value="HTH-like"/>
</dbReference>
<evidence type="ECO:0000313" key="5">
    <source>
        <dbReference type="EMBL" id="XDL12758.1"/>
    </source>
</evidence>
<dbReference type="Pfam" id="PF12833">
    <property type="entry name" value="HTH_18"/>
    <property type="match status" value="1"/>
</dbReference>
<keyword evidence="1" id="KW-0805">Transcription regulation</keyword>
<dbReference type="SMART" id="SM00342">
    <property type="entry name" value="HTH_ARAC"/>
    <property type="match status" value="1"/>
</dbReference>
<dbReference type="PANTHER" id="PTHR46796">
    <property type="entry name" value="HTH-TYPE TRANSCRIPTIONAL ACTIVATOR RHAS-RELATED"/>
    <property type="match status" value="1"/>
</dbReference>
<dbReference type="PROSITE" id="PS01124">
    <property type="entry name" value="HTH_ARAC_FAMILY_2"/>
    <property type="match status" value="1"/>
</dbReference>
<evidence type="ECO:0000259" key="4">
    <source>
        <dbReference type="PROSITE" id="PS01124"/>
    </source>
</evidence>
<gene>
    <name evidence="5" type="ORF">LF923_0010975</name>
</gene>
<keyword evidence="2" id="KW-0238">DNA-binding</keyword>
<keyword evidence="3" id="KW-0804">Transcription</keyword>
<dbReference type="EMBL" id="CP162411">
    <property type="protein sequence ID" value="XDL12758.1"/>
    <property type="molecule type" value="Genomic_DNA"/>
</dbReference>
<dbReference type="SUPFAM" id="SSF46689">
    <property type="entry name" value="Homeodomain-like"/>
    <property type="match status" value="2"/>
</dbReference>
<sequence length="278" mass="31071">MINTRDNIKLWKDSGLFDGTEILQASCFEHSYPPHFHEEFVIAAFARGAQKNRICRDIGVATAGTVMVIHPGEIHTGEAFERDKGWDYCALYPSEKLLNKIADTTLKGHGYLHFGKRAMRYDQGLARQLIHTSSVLLTSDDILEKECALFGALSCLIHQYGKLSGDTTHRLYSRADIRDAIDYLQDMHDKKVSVKDVATAVGMSEFHFMRIFQATTGLSVHRYLTQIRLFRAKALLSQGVSAIETAHSAGFFDQSHLIKNFRSHFGITPGAYAAGCIA</sequence>
<dbReference type="PANTHER" id="PTHR46796:SF2">
    <property type="entry name" value="TRANSCRIPTIONAL REGULATORY PROTEIN"/>
    <property type="match status" value="1"/>
</dbReference>
<name>A0AB39ICS4_9GAMM</name>
<dbReference type="RefSeq" id="WP_226101527.1">
    <property type="nucleotide sequence ID" value="NZ_CP162411.1"/>
</dbReference>